<dbReference type="SUPFAM" id="SSF49472">
    <property type="entry name" value="Transthyretin (synonym: prealbumin)"/>
    <property type="match status" value="1"/>
</dbReference>
<protein>
    <submittedName>
        <fullName evidence="2">Hydroxyisourate hydrolase</fullName>
    </submittedName>
</protein>
<feature type="domain" description="Transthyretin/hydroxyisourate hydrolase" evidence="1">
    <location>
        <begin position="5"/>
        <end position="105"/>
    </location>
</feature>
<dbReference type="InterPro" id="IPR023416">
    <property type="entry name" value="Transthyretin/HIU_hydrolase_d"/>
</dbReference>
<evidence type="ECO:0000313" key="2">
    <source>
        <dbReference type="EMBL" id="GAA1918142.1"/>
    </source>
</evidence>
<dbReference type="Proteomes" id="UP001501612">
    <property type="component" value="Unassembled WGS sequence"/>
</dbReference>
<comment type="caution">
    <text evidence="2">The sequence shown here is derived from an EMBL/GenBank/DDBJ whole genome shotgun (WGS) entry which is preliminary data.</text>
</comment>
<organism evidence="2 3">
    <name type="scientific">Nocardioides lentus</name>
    <dbReference type="NCBI Taxonomy" id="338077"/>
    <lineage>
        <taxon>Bacteria</taxon>
        <taxon>Bacillati</taxon>
        <taxon>Actinomycetota</taxon>
        <taxon>Actinomycetes</taxon>
        <taxon>Propionibacteriales</taxon>
        <taxon>Nocardioidaceae</taxon>
        <taxon>Nocardioides</taxon>
    </lineage>
</organism>
<accession>A0ABN2PCD5</accession>
<gene>
    <name evidence="2" type="primary">uraH</name>
    <name evidence="2" type="ORF">GCM10009737_19490</name>
</gene>
<evidence type="ECO:0000259" key="1">
    <source>
        <dbReference type="Pfam" id="PF00576"/>
    </source>
</evidence>
<dbReference type="RefSeq" id="WP_344006580.1">
    <property type="nucleotide sequence ID" value="NZ_BAAAMY010000004.1"/>
</dbReference>
<reference evidence="2 3" key="1">
    <citation type="journal article" date="2019" name="Int. J. Syst. Evol. Microbiol.">
        <title>The Global Catalogue of Microorganisms (GCM) 10K type strain sequencing project: providing services to taxonomists for standard genome sequencing and annotation.</title>
        <authorList>
            <consortium name="The Broad Institute Genomics Platform"/>
            <consortium name="The Broad Institute Genome Sequencing Center for Infectious Disease"/>
            <person name="Wu L."/>
            <person name="Ma J."/>
        </authorList>
    </citation>
    <scope>NUCLEOTIDE SEQUENCE [LARGE SCALE GENOMIC DNA]</scope>
    <source>
        <strain evidence="2 3">JCM 14046</strain>
    </source>
</reference>
<dbReference type="Gene3D" id="2.60.40.180">
    <property type="entry name" value="Transthyretin/hydroxyisourate hydrolase domain"/>
    <property type="match status" value="1"/>
</dbReference>
<dbReference type="GO" id="GO:0016787">
    <property type="term" value="F:hydrolase activity"/>
    <property type="evidence" value="ECO:0007669"/>
    <property type="project" value="UniProtKB-KW"/>
</dbReference>
<evidence type="ECO:0000313" key="3">
    <source>
        <dbReference type="Proteomes" id="UP001501612"/>
    </source>
</evidence>
<dbReference type="InterPro" id="IPR036817">
    <property type="entry name" value="Transthyretin/HIU_hydrolase_sf"/>
</dbReference>
<keyword evidence="2" id="KW-0378">Hydrolase</keyword>
<dbReference type="Pfam" id="PF00576">
    <property type="entry name" value="Transthyretin"/>
    <property type="match status" value="1"/>
</dbReference>
<keyword evidence="3" id="KW-1185">Reference proteome</keyword>
<dbReference type="EMBL" id="BAAAMY010000004">
    <property type="protein sequence ID" value="GAA1918142.1"/>
    <property type="molecule type" value="Genomic_DNA"/>
</dbReference>
<name>A0ABN2PCD5_9ACTN</name>
<proteinExistence type="predicted"/>
<sequence length="118" mass="12275">MTTCSAHVLDTAQDRPAAGVEVVLTDSAGASHPACSDGSGRIGFDDVELAAGRHELRFLTGPWFVAQDRECFHPEVVVTFTAQPGDDHLHLGLHLDAASYTTFRGETPVGAGTTGAGA</sequence>
<dbReference type="PANTHER" id="PTHR10395">
    <property type="entry name" value="URICASE AND TRANSTHYRETIN-RELATED"/>
    <property type="match status" value="1"/>
</dbReference>
<dbReference type="PANTHER" id="PTHR10395:SF7">
    <property type="entry name" value="5-HYDROXYISOURATE HYDROLASE"/>
    <property type="match status" value="1"/>
</dbReference>